<comment type="caution">
    <text evidence="1">The sequence shown here is derived from an EMBL/GenBank/DDBJ whole genome shotgun (WGS) entry which is preliminary data.</text>
</comment>
<dbReference type="EMBL" id="BNCD01000004">
    <property type="protein sequence ID" value="GHH75278.1"/>
    <property type="molecule type" value="Genomic_DNA"/>
</dbReference>
<protein>
    <submittedName>
        <fullName evidence="1">Uncharacterized protein</fullName>
    </submittedName>
</protein>
<dbReference type="RefSeq" id="WP_189930415.1">
    <property type="nucleotide sequence ID" value="NZ_BNCD01000004.1"/>
</dbReference>
<name>A0A919FZF3_9ACTN</name>
<dbReference type="AlphaFoldDB" id="A0A919FZF3"/>
<keyword evidence="2" id="KW-1185">Reference proteome</keyword>
<reference evidence="1" key="1">
    <citation type="journal article" date="2014" name="Int. J. Syst. Evol. Microbiol.">
        <title>Complete genome sequence of Corynebacterium casei LMG S-19264T (=DSM 44701T), isolated from a smear-ripened cheese.</title>
        <authorList>
            <consortium name="US DOE Joint Genome Institute (JGI-PGF)"/>
            <person name="Walter F."/>
            <person name="Albersmeier A."/>
            <person name="Kalinowski J."/>
            <person name="Ruckert C."/>
        </authorList>
    </citation>
    <scope>NUCLEOTIDE SEQUENCE</scope>
    <source>
        <strain evidence="1">JCM 5069</strain>
    </source>
</reference>
<evidence type="ECO:0000313" key="2">
    <source>
        <dbReference type="Proteomes" id="UP000603708"/>
    </source>
</evidence>
<evidence type="ECO:0000313" key="1">
    <source>
        <dbReference type="EMBL" id="GHH75278.1"/>
    </source>
</evidence>
<gene>
    <name evidence="1" type="ORF">GCM10018793_18220</name>
</gene>
<organism evidence="1 2">
    <name type="scientific">Streptomyces sulfonofaciens</name>
    <dbReference type="NCBI Taxonomy" id="68272"/>
    <lineage>
        <taxon>Bacteria</taxon>
        <taxon>Bacillati</taxon>
        <taxon>Actinomycetota</taxon>
        <taxon>Actinomycetes</taxon>
        <taxon>Kitasatosporales</taxon>
        <taxon>Streptomycetaceae</taxon>
        <taxon>Streptomyces</taxon>
    </lineage>
</organism>
<accession>A0A919FZF3</accession>
<proteinExistence type="predicted"/>
<sequence>MIKSLGPICDVLAAADPNDKAEVYQNLGLRLTYEPGKQLVRAKDQLDPHKLGI</sequence>
<reference evidence="1" key="2">
    <citation type="submission" date="2020-09" db="EMBL/GenBank/DDBJ databases">
        <authorList>
            <person name="Sun Q."/>
            <person name="Ohkuma M."/>
        </authorList>
    </citation>
    <scope>NUCLEOTIDE SEQUENCE</scope>
    <source>
        <strain evidence="1">JCM 5069</strain>
    </source>
</reference>
<dbReference type="Proteomes" id="UP000603708">
    <property type="component" value="Unassembled WGS sequence"/>
</dbReference>